<dbReference type="PANTHER" id="PTHR47739">
    <property type="entry name" value="TRNA1(VAL) (ADENINE(37)-N6)-METHYLTRANSFERASE"/>
    <property type="match status" value="1"/>
</dbReference>
<dbReference type="SUPFAM" id="SSF53335">
    <property type="entry name" value="S-adenosyl-L-methionine-dependent methyltransferases"/>
    <property type="match status" value="1"/>
</dbReference>
<evidence type="ECO:0000313" key="2">
    <source>
        <dbReference type="EMBL" id="SHE87177.1"/>
    </source>
</evidence>
<organism evidence="2 3">
    <name type="scientific">Caldanaerobius fijiensis DSM 17918</name>
    <dbReference type="NCBI Taxonomy" id="1121256"/>
    <lineage>
        <taxon>Bacteria</taxon>
        <taxon>Bacillati</taxon>
        <taxon>Bacillota</taxon>
        <taxon>Clostridia</taxon>
        <taxon>Thermoanaerobacterales</taxon>
        <taxon>Thermoanaerobacteraceae</taxon>
        <taxon>Caldanaerobius</taxon>
    </lineage>
</organism>
<feature type="domain" description="Methyltransferase small" evidence="1">
    <location>
        <begin position="29"/>
        <end position="127"/>
    </location>
</feature>
<dbReference type="GO" id="GO:0008170">
    <property type="term" value="F:N-methyltransferase activity"/>
    <property type="evidence" value="ECO:0007669"/>
    <property type="project" value="UniProtKB-ARBA"/>
</dbReference>
<dbReference type="Gene3D" id="3.40.50.150">
    <property type="entry name" value="Vaccinia Virus protein VP39"/>
    <property type="match status" value="1"/>
</dbReference>
<evidence type="ECO:0000259" key="1">
    <source>
        <dbReference type="Pfam" id="PF05175"/>
    </source>
</evidence>
<protein>
    <submittedName>
        <fullName evidence="2">tRNA1(Val) A37 N6-methylase TrmN6</fullName>
    </submittedName>
</protein>
<gene>
    <name evidence="2" type="ORF">SAMN02746089_00920</name>
</gene>
<dbReference type="InterPro" id="IPR029063">
    <property type="entry name" value="SAM-dependent_MTases_sf"/>
</dbReference>
<dbReference type="GO" id="GO:0008757">
    <property type="term" value="F:S-adenosylmethionine-dependent methyltransferase activity"/>
    <property type="evidence" value="ECO:0007669"/>
    <property type="project" value="UniProtKB-ARBA"/>
</dbReference>
<keyword evidence="2" id="KW-0489">Methyltransferase</keyword>
<evidence type="ECO:0000313" key="3">
    <source>
        <dbReference type="Proteomes" id="UP000184088"/>
    </source>
</evidence>
<name>A0A1M4X1B6_9THEO</name>
<dbReference type="STRING" id="1121256.SAMN02746089_00920"/>
<dbReference type="InterPro" id="IPR002052">
    <property type="entry name" value="DNA_methylase_N6_adenine_CS"/>
</dbReference>
<dbReference type="GO" id="GO:0032259">
    <property type="term" value="P:methylation"/>
    <property type="evidence" value="ECO:0007669"/>
    <property type="project" value="UniProtKB-KW"/>
</dbReference>
<dbReference type="Proteomes" id="UP000184088">
    <property type="component" value="Unassembled WGS sequence"/>
</dbReference>
<keyword evidence="2" id="KW-0808">Transferase</keyword>
<dbReference type="OrthoDB" id="9777257at2"/>
<dbReference type="EMBL" id="FQVH01000007">
    <property type="protein sequence ID" value="SHE87177.1"/>
    <property type="molecule type" value="Genomic_DNA"/>
</dbReference>
<reference evidence="2 3" key="1">
    <citation type="submission" date="2016-11" db="EMBL/GenBank/DDBJ databases">
        <authorList>
            <person name="Jaros S."/>
            <person name="Januszkiewicz K."/>
            <person name="Wedrychowicz H."/>
        </authorList>
    </citation>
    <scope>NUCLEOTIDE SEQUENCE [LARGE SCALE GENOMIC DNA]</scope>
    <source>
        <strain evidence="2 3">DSM 17918</strain>
    </source>
</reference>
<dbReference type="RefSeq" id="WP_073342138.1">
    <property type="nucleotide sequence ID" value="NZ_FQVH01000007.1"/>
</dbReference>
<proteinExistence type="predicted"/>
<dbReference type="PROSITE" id="PS00092">
    <property type="entry name" value="N6_MTASE"/>
    <property type="match status" value="1"/>
</dbReference>
<dbReference type="PANTHER" id="PTHR47739:SF1">
    <property type="entry name" value="TRNA1(VAL) (ADENINE(37)-N6)-METHYLTRANSFERASE"/>
    <property type="match status" value="1"/>
</dbReference>
<dbReference type="AlphaFoldDB" id="A0A1M4X1B6"/>
<dbReference type="GO" id="GO:0003676">
    <property type="term" value="F:nucleic acid binding"/>
    <property type="evidence" value="ECO:0007669"/>
    <property type="project" value="InterPro"/>
</dbReference>
<dbReference type="InterPro" id="IPR007848">
    <property type="entry name" value="Small_mtfrase_dom"/>
</dbReference>
<dbReference type="InterPro" id="IPR050210">
    <property type="entry name" value="tRNA_Adenine-N(6)_MTase"/>
</dbReference>
<accession>A0A1M4X1B6</accession>
<dbReference type="Pfam" id="PF05175">
    <property type="entry name" value="MTS"/>
    <property type="match status" value="1"/>
</dbReference>
<keyword evidence="3" id="KW-1185">Reference proteome</keyword>
<dbReference type="CDD" id="cd02440">
    <property type="entry name" value="AdoMet_MTases"/>
    <property type="match status" value="1"/>
</dbReference>
<sequence length="241" mass="27177">MSECEIIDDIGYGLKIIQRQKGFKFGIDAVLLSHFTTVKKQDKIVDLGTGSGIIPLLLYGIHHGDITITGIEIQKVYAEMAQRSVKLNGLEGHIRIINADLKEAPDMLGCENFDVVVTNPPYRKASVGKVSPSDERAIARHELLCSLEDVIKASARLLKYSGRFAMVHLPERLPEIIFLLKKYRLEPKRLRLVYPYSQSPPNLLLIECVKGGKPQLNILPPLIVYRDDGHYTDEILNIYKE</sequence>